<dbReference type="Proteomes" id="UP000251995">
    <property type="component" value="Chromosome"/>
</dbReference>
<comment type="similarity">
    <text evidence="1">Belongs to the low molecular weight phosphotyrosine protein phosphatase family.</text>
</comment>
<feature type="domain" description="Phosphotyrosine protein phosphatase I" evidence="6">
    <location>
        <begin position="3"/>
        <end position="183"/>
    </location>
</feature>
<evidence type="ECO:0000256" key="1">
    <source>
        <dbReference type="ARBA" id="ARBA00011063"/>
    </source>
</evidence>
<keyword evidence="2 7" id="KW-0378">Hydrolase</keyword>
<dbReference type="SUPFAM" id="SSF52788">
    <property type="entry name" value="Phosphotyrosine protein phosphatases I"/>
    <property type="match status" value="1"/>
</dbReference>
<dbReference type="GO" id="GO:0004725">
    <property type="term" value="F:protein tyrosine phosphatase activity"/>
    <property type="evidence" value="ECO:0007669"/>
    <property type="project" value="UniProtKB-EC"/>
</dbReference>
<reference evidence="7 8" key="1">
    <citation type="submission" date="2017-12" db="EMBL/GenBank/DDBJ databases">
        <title>The whole genome sequence of the Acidipropionibacterium virtanenii sp. nov. type strain JS278.</title>
        <authorList>
            <person name="Laine P."/>
            <person name="Deptula P."/>
            <person name="Varmanen P."/>
            <person name="Auvinen P."/>
        </authorList>
    </citation>
    <scope>NUCLEOTIDE SEQUENCE [LARGE SCALE GENOMIC DNA]</scope>
    <source>
        <strain evidence="7 8">JS278</strain>
    </source>
</reference>
<dbReference type="InterPro" id="IPR036196">
    <property type="entry name" value="Ptyr_pPase_sf"/>
</dbReference>
<name>A0A344UX69_9ACTN</name>
<evidence type="ECO:0000259" key="6">
    <source>
        <dbReference type="SMART" id="SM00226"/>
    </source>
</evidence>
<dbReference type="RefSeq" id="WP_181833745.1">
    <property type="nucleotide sequence ID" value="NZ_CP025198.1"/>
</dbReference>
<keyword evidence="3" id="KW-0904">Protein phosphatase</keyword>
<dbReference type="KEGG" id="acij:JS278_02732"/>
<dbReference type="InterPro" id="IPR050438">
    <property type="entry name" value="LMW_PTPase"/>
</dbReference>
<dbReference type="PRINTS" id="PR00719">
    <property type="entry name" value="LMWPTPASE"/>
</dbReference>
<protein>
    <submittedName>
        <fullName evidence="7">Low molecular weight protein-tyrosine-phosphatase Ptp</fullName>
        <ecNumber evidence="7">3.1.3.48</ecNumber>
    </submittedName>
</protein>
<evidence type="ECO:0000313" key="8">
    <source>
        <dbReference type="Proteomes" id="UP000251995"/>
    </source>
</evidence>
<dbReference type="AlphaFoldDB" id="A0A344UX69"/>
<dbReference type="EC" id="3.1.3.48" evidence="7"/>
<dbReference type="EMBL" id="CP025198">
    <property type="protein sequence ID" value="AXE39867.1"/>
    <property type="molecule type" value="Genomic_DNA"/>
</dbReference>
<dbReference type="InterPro" id="IPR017867">
    <property type="entry name" value="Tyr_phospatase_low_mol_wt"/>
</dbReference>
<feature type="active site" evidence="4">
    <location>
        <position position="15"/>
    </location>
</feature>
<gene>
    <name evidence="7" type="primary">ptp</name>
    <name evidence="7" type="ORF">JS278_02732</name>
</gene>
<dbReference type="Pfam" id="PF01451">
    <property type="entry name" value="LMWPc"/>
    <property type="match status" value="1"/>
</dbReference>
<dbReference type="InterPro" id="IPR023485">
    <property type="entry name" value="Ptyr_pPase"/>
</dbReference>
<proteinExistence type="inferred from homology"/>
<feature type="region of interest" description="Disordered" evidence="5">
    <location>
        <begin position="196"/>
        <end position="232"/>
    </location>
</feature>
<accession>A0A344UX69</accession>
<keyword evidence="8" id="KW-1185">Reference proteome</keyword>
<evidence type="ECO:0000256" key="4">
    <source>
        <dbReference type="PIRSR" id="PIRSR617867-1"/>
    </source>
</evidence>
<sequence>MTFRILVVCTGNICRSPAAAQLLDAAVESDVDVSSAGTDALVGLSLDPAMADAMRRAGAAPRPHRARRLNSWLLEVADLVLTMDQVQRRRVLELAPEALHRTFTLREFALICQSLLQAGDSSWPARSSQESRFRSLTERAGRRHGLLRPGPDVVIEDPYRGPAAGYDRAMNQIGAAVRLILEALHTTRAPRPVLLRPSTPRRLLPDGPAEILNWPPPIGRAPRRSGEPPSPN</sequence>
<dbReference type="SMART" id="SM00226">
    <property type="entry name" value="LMWPc"/>
    <property type="match status" value="1"/>
</dbReference>
<organism evidence="7 8">
    <name type="scientific">Acidipropionibacterium virtanenii</name>
    <dbReference type="NCBI Taxonomy" id="2057246"/>
    <lineage>
        <taxon>Bacteria</taxon>
        <taxon>Bacillati</taxon>
        <taxon>Actinomycetota</taxon>
        <taxon>Actinomycetes</taxon>
        <taxon>Propionibacteriales</taxon>
        <taxon>Propionibacteriaceae</taxon>
        <taxon>Acidipropionibacterium</taxon>
    </lineage>
</organism>
<dbReference type="PANTHER" id="PTHR11717:SF31">
    <property type="entry name" value="LOW MOLECULAR WEIGHT PROTEIN-TYROSINE-PHOSPHATASE ETP-RELATED"/>
    <property type="match status" value="1"/>
</dbReference>
<feature type="active site" description="Nucleophile" evidence="4">
    <location>
        <position position="9"/>
    </location>
</feature>
<dbReference type="Gene3D" id="3.40.50.2300">
    <property type="match status" value="1"/>
</dbReference>
<evidence type="ECO:0000256" key="2">
    <source>
        <dbReference type="ARBA" id="ARBA00022801"/>
    </source>
</evidence>
<evidence type="ECO:0000256" key="3">
    <source>
        <dbReference type="ARBA" id="ARBA00022912"/>
    </source>
</evidence>
<dbReference type="PANTHER" id="PTHR11717">
    <property type="entry name" value="LOW MOLECULAR WEIGHT PROTEIN TYROSINE PHOSPHATASE"/>
    <property type="match status" value="1"/>
</dbReference>
<evidence type="ECO:0000313" key="7">
    <source>
        <dbReference type="EMBL" id="AXE39867.1"/>
    </source>
</evidence>
<evidence type="ECO:0000256" key="5">
    <source>
        <dbReference type="SAM" id="MobiDB-lite"/>
    </source>
</evidence>